<dbReference type="GO" id="GO:0015562">
    <property type="term" value="F:efflux transmembrane transporter activity"/>
    <property type="evidence" value="ECO:0007669"/>
    <property type="project" value="TreeGrafter"/>
</dbReference>
<dbReference type="NCBIfam" id="TIGR01730">
    <property type="entry name" value="RND_mfp"/>
    <property type="match status" value="1"/>
</dbReference>
<dbReference type="InterPro" id="IPR006143">
    <property type="entry name" value="RND_pump_MFP"/>
</dbReference>
<dbReference type="SUPFAM" id="SSF111369">
    <property type="entry name" value="HlyD-like secretion proteins"/>
    <property type="match status" value="1"/>
</dbReference>
<dbReference type="InterPro" id="IPR058625">
    <property type="entry name" value="MdtA-like_BSH"/>
</dbReference>
<comment type="subcellular location">
    <subcellularLocation>
        <location evidence="1">Cell envelope</location>
    </subcellularLocation>
</comment>
<dbReference type="Gene3D" id="2.40.50.100">
    <property type="match status" value="1"/>
</dbReference>
<accession>A0A3B1BJX5</accession>
<dbReference type="AlphaFoldDB" id="A0A3B1BJX5"/>
<keyword evidence="2" id="KW-0813">Transport</keyword>
<dbReference type="GO" id="GO:1990281">
    <property type="term" value="C:efflux pump complex"/>
    <property type="evidence" value="ECO:0007669"/>
    <property type="project" value="TreeGrafter"/>
</dbReference>
<evidence type="ECO:0000259" key="4">
    <source>
        <dbReference type="Pfam" id="PF25954"/>
    </source>
</evidence>
<feature type="domain" description="Multidrug resistance protein MdtA-like C-terminal permuted SH3" evidence="5">
    <location>
        <begin position="286"/>
        <end position="344"/>
    </location>
</feature>
<dbReference type="PANTHER" id="PTHR30469:SF15">
    <property type="entry name" value="HLYD FAMILY OF SECRETION PROTEINS"/>
    <property type="match status" value="1"/>
</dbReference>
<reference evidence="6" key="1">
    <citation type="submission" date="2018-06" db="EMBL/GenBank/DDBJ databases">
        <authorList>
            <person name="Zhirakovskaya E."/>
        </authorList>
    </citation>
    <scope>NUCLEOTIDE SEQUENCE</scope>
</reference>
<gene>
    <name evidence="6" type="ORF">MNBD_GAMMA25-1917</name>
</gene>
<dbReference type="EMBL" id="UOFY01000008">
    <property type="protein sequence ID" value="VAX06515.1"/>
    <property type="molecule type" value="Genomic_DNA"/>
</dbReference>
<evidence type="ECO:0000313" key="6">
    <source>
        <dbReference type="EMBL" id="VAX06515.1"/>
    </source>
</evidence>
<sequence>MQSLNHDSTFHPAPLLRWATLLILSVFMFACNKEPAPQAGHRPKSTSRVELGTVRNAPLEAEQTLLGALQAKQHVRIFNQESGRIIALPFYPGDKVKKGNLLIQIDDRLLQSELDKIEATLAQTQLELHRILKLMPRKLASEEELTRARTLMKLAEAEKSILETRLSHTRIRAPFTGVISERNFEPGDVAPLHSLILSMYAPEDLKIELSVSELLIGQLNKGDMVQVRIDALGSQRWPGQIYRIYPAINARTHKGKIEVHLQESIEGARPGLLCRIHLKIPTRPRLVMPFAALRHDNQGQYVFVLQSDNKVRLSRIHTGLLIGEQIEVLEGLVPNDRVVTRGFQGLRDSKTVTPTES</sequence>
<evidence type="ECO:0000259" key="3">
    <source>
        <dbReference type="Pfam" id="PF25917"/>
    </source>
</evidence>
<feature type="domain" description="CusB-like beta-barrel" evidence="4">
    <location>
        <begin position="207"/>
        <end position="279"/>
    </location>
</feature>
<dbReference type="Pfam" id="PF25917">
    <property type="entry name" value="BSH_RND"/>
    <property type="match status" value="1"/>
</dbReference>
<dbReference type="InterPro" id="IPR058627">
    <property type="entry name" value="MdtA-like_C"/>
</dbReference>
<dbReference type="PANTHER" id="PTHR30469">
    <property type="entry name" value="MULTIDRUG RESISTANCE PROTEIN MDTA"/>
    <property type="match status" value="1"/>
</dbReference>
<dbReference type="Pfam" id="PF25967">
    <property type="entry name" value="RND-MFP_C"/>
    <property type="match status" value="1"/>
</dbReference>
<name>A0A3B1BJX5_9ZZZZ</name>
<dbReference type="Gene3D" id="2.40.30.170">
    <property type="match status" value="1"/>
</dbReference>
<evidence type="ECO:0000256" key="2">
    <source>
        <dbReference type="ARBA" id="ARBA00022448"/>
    </source>
</evidence>
<protein>
    <submittedName>
        <fullName evidence="6">Uncharacterized protein</fullName>
    </submittedName>
</protein>
<dbReference type="Gene3D" id="2.40.420.20">
    <property type="match status" value="1"/>
</dbReference>
<dbReference type="Pfam" id="PF25954">
    <property type="entry name" value="Beta-barrel_RND_2"/>
    <property type="match status" value="1"/>
</dbReference>
<evidence type="ECO:0000259" key="5">
    <source>
        <dbReference type="Pfam" id="PF25967"/>
    </source>
</evidence>
<evidence type="ECO:0000256" key="1">
    <source>
        <dbReference type="ARBA" id="ARBA00004196"/>
    </source>
</evidence>
<proteinExistence type="predicted"/>
<organism evidence="6">
    <name type="scientific">hydrothermal vent metagenome</name>
    <dbReference type="NCBI Taxonomy" id="652676"/>
    <lineage>
        <taxon>unclassified sequences</taxon>
        <taxon>metagenomes</taxon>
        <taxon>ecological metagenomes</taxon>
    </lineage>
</organism>
<dbReference type="Gene3D" id="1.10.287.470">
    <property type="entry name" value="Helix hairpin bin"/>
    <property type="match status" value="1"/>
</dbReference>
<dbReference type="InterPro" id="IPR058792">
    <property type="entry name" value="Beta-barrel_RND_2"/>
</dbReference>
<feature type="domain" description="Multidrug resistance protein MdtA-like barrel-sandwich hybrid" evidence="3">
    <location>
        <begin position="75"/>
        <end position="189"/>
    </location>
</feature>